<accession>A0A401IGG5</accession>
<gene>
    <name evidence="8" type="ORF">AsFPU1_1712</name>
</gene>
<comment type="caution">
    <text evidence="8">The sequence shown here is derived from an EMBL/GenBank/DDBJ whole genome shotgun (WGS) entry which is preliminary data.</text>
</comment>
<feature type="transmembrane region" description="Helical" evidence="7">
    <location>
        <begin position="218"/>
        <end position="239"/>
    </location>
</feature>
<comment type="subcellular location">
    <subcellularLocation>
        <location evidence="1">Cell membrane</location>
        <topology evidence="1">Multi-pass membrane protein</topology>
    </subcellularLocation>
</comment>
<evidence type="ECO:0000256" key="5">
    <source>
        <dbReference type="ARBA" id="ARBA00022989"/>
    </source>
</evidence>
<evidence type="ECO:0000256" key="3">
    <source>
        <dbReference type="ARBA" id="ARBA00022475"/>
    </source>
</evidence>
<dbReference type="InterPro" id="IPR005524">
    <property type="entry name" value="DUF318"/>
</dbReference>
<feature type="transmembrane region" description="Helical" evidence="7">
    <location>
        <begin position="58"/>
        <end position="76"/>
    </location>
</feature>
<evidence type="ECO:0000256" key="7">
    <source>
        <dbReference type="SAM" id="Phobius"/>
    </source>
</evidence>
<dbReference type="Pfam" id="PF03773">
    <property type="entry name" value="ArsP_1"/>
    <property type="match status" value="1"/>
</dbReference>
<dbReference type="PANTHER" id="PTHR34184:SF4">
    <property type="entry name" value="UPF0718 PROTEIN YCGR"/>
    <property type="match status" value="1"/>
</dbReference>
<feature type="transmembrane region" description="Helical" evidence="7">
    <location>
        <begin position="20"/>
        <end position="46"/>
    </location>
</feature>
<comment type="similarity">
    <text evidence="2">Belongs to the UPF0718 family.</text>
</comment>
<keyword evidence="4 7" id="KW-0812">Transmembrane</keyword>
<dbReference type="EMBL" id="BDQK01000007">
    <property type="protein sequence ID" value="GBF80311.1"/>
    <property type="molecule type" value="Genomic_DNA"/>
</dbReference>
<keyword evidence="6 7" id="KW-0472">Membrane</keyword>
<evidence type="ECO:0000256" key="1">
    <source>
        <dbReference type="ARBA" id="ARBA00004651"/>
    </source>
</evidence>
<name>A0A401IGG5_APHSA</name>
<dbReference type="GO" id="GO:0005886">
    <property type="term" value="C:plasma membrane"/>
    <property type="evidence" value="ECO:0007669"/>
    <property type="project" value="UniProtKB-SubCell"/>
</dbReference>
<feature type="transmembrane region" description="Helical" evidence="7">
    <location>
        <begin position="96"/>
        <end position="114"/>
    </location>
</feature>
<sequence length="338" mass="37512">MTPTPLENIIMPQLSYAYTLFLSNVIASLPFLLFGIMVSSGLLVFVNEHDFLAKLPRNRILGAIVGSSLGMVLPVGQYGNIPVTRRLLLQGVSIPLSISFLIASPVINPFVIWISWQVLGTHPRLLFLRIFSAWLIGIIMGLIFSTYGDKTYESIPRNSGLEMRSTLLSSGNYLLPSQTSQPLHRAGNLIYEYTATTEIPLTWPKRCLLFGESLIQEFLELGSILILGCAIVTAIQVFLPQGQLLDWAQTPVNQMLVMVLFSMVASVGSLWAPYVINPLMSTFLYGSNLTFLLLSSLIDIKNIGLLFIILRPKIAVYLLIFTAQLMGLLCLALNFYFS</sequence>
<feature type="transmembrane region" description="Helical" evidence="7">
    <location>
        <begin position="291"/>
        <end position="310"/>
    </location>
</feature>
<keyword evidence="9" id="KW-1185">Reference proteome</keyword>
<feature type="transmembrane region" description="Helical" evidence="7">
    <location>
        <begin position="126"/>
        <end position="147"/>
    </location>
</feature>
<feature type="transmembrane region" description="Helical" evidence="7">
    <location>
        <begin position="251"/>
        <end position="271"/>
    </location>
</feature>
<evidence type="ECO:0000256" key="2">
    <source>
        <dbReference type="ARBA" id="ARBA00006386"/>
    </source>
</evidence>
<protein>
    <submittedName>
        <fullName evidence="8">Permease</fullName>
    </submittedName>
</protein>
<feature type="transmembrane region" description="Helical" evidence="7">
    <location>
        <begin position="317"/>
        <end position="337"/>
    </location>
</feature>
<dbReference type="PANTHER" id="PTHR34184">
    <property type="entry name" value="UPF0718 PROTEIN YCGR"/>
    <property type="match status" value="1"/>
</dbReference>
<dbReference type="InterPro" id="IPR052923">
    <property type="entry name" value="UPF0718"/>
</dbReference>
<organism evidence="8 9">
    <name type="scientific">Aphanothece sacrum FPU1</name>
    <dbReference type="NCBI Taxonomy" id="1920663"/>
    <lineage>
        <taxon>Bacteria</taxon>
        <taxon>Bacillati</taxon>
        <taxon>Cyanobacteriota</taxon>
        <taxon>Cyanophyceae</taxon>
        <taxon>Oscillatoriophycideae</taxon>
        <taxon>Chroococcales</taxon>
        <taxon>Aphanothecaceae</taxon>
        <taxon>Aphanothece</taxon>
    </lineage>
</organism>
<keyword evidence="3" id="KW-1003">Cell membrane</keyword>
<dbReference type="AlphaFoldDB" id="A0A401IGG5"/>
<dbReference type="Proteomes" id="UP000287247">
    <property type="component" value="Unassembled WGS sequence"/>
</dbReference>
<keyword evidence="5 7" id="KW-1133">Transmembrane helix</keyword>
<reference evidence="9" key="1">
    <citation type="submission" date="2017-05" db="EMBL/GenBank/DDBJ databases">
        <title>Physiological properties and genetic analysis related to exopolysaccharide production of fresh-water unicellular cyanobacterium Aphanothece sacrum, Suizenji Nori, that has been cultured as a food source in Japan.</title>
        <authorList>
            <person name="Kanesaki Y."/>
            <person name="Yoshikawa S."/>
            <person name="Ohki K."/>
        </authorList>
    </citation>
    <scope>NUCLEOTIDE SEQUENCE [LARGE SCALE GENOMIC DNA]</scope>
    <source>
        <strain evidence="9">FPU1</strain>
    </source>
</reference>
<evidence type="ECO:0000313" key="9">
    <source>
        <dbReference type="Proteomes" id="UP000287247"/>
    </source>
</evidence>
<proteinExistence type="inferred from homology"/>
<evidence type="ECO:0000256" key="6">
    <source>
        <dbReference type="ARBA" id="ARBA00023136"/>
    </source>
</evidence>
<evidence type="ECO:0000256" key="4">
    <source>
        <dbReference type="ARBA" id="ARBA00022692"/>
    </source>
</evidence>
<evidence type="ECO:0000313" key="8">
    <source>
        <dbReference type="EMBL" id="GBF80311.1"/>
    </source>
</evidence>